<keyword evidence="3" id="KW-0809">Transit peptide</keyword>
<keyword evidence="5" id="KW-1185">Reference proteome</keyword>
<keyword evidence="2" id="KW-0804">Transcription</keyword>
<evidence type="ECO:0000313" key="5">
    <source>
        <dbReference type="Proteomes" id="UP000825729"/>
    </source>
</evidence>
<dbReference type="SMART" id="SM00733">
    <property type="entry name" value="Mterf"/>
    <property type="match status" value="5"/>
</dbReference>
<dbReference type="Proteomes" id="UP000825729">
    <property type="component" value="Unassembled WGS sequence"/>
</dbReference>
<dbReference type="FunFam" id="1.25.70.10:FF:000019">
    <property type="entry name" value="mTERF family protein"/>
    <property type="match status" value="1"/>
</dbReference>
<evidence type="ECO:0000256" key="1">
    <source>
        <dbReference type="ARBA" id="ARBA00007692"/>
    </source>
</evidence>
<dbReference type="GO" id="GO:0003676">
    <property type="term" value="F:nucleic acid binding"/>
    <property type="evidence" value="ECO:0007669"/>
    <property type="project" value="InterPro"/>
</dbReference>
<dbReference type="PANTHER" id="PTHR13068:SF113">
    <property type="entry name" value="TRANSCRIPTION TERMINATION FACTOR MTEF18, MITOCHONDRIAL"/>
    <property type="match status" value="1"/>
</dbReference>
<dbReference type="PANTHER" id="PTHR13068">
    <property type="entry name" value="CGI-12 PROTEIN-RELATED"/>
    <property type="match status" value="1"/>
</dbReference>
<sequence length="587" mass="66830">MARSWKLGRKSILGLVYSYLSDNPVIRPSKAAFLYRTVATLRSLESSGFYAVRYSSSAKATCLEVSQGLLSEDKRRAKGAAVREAQAALLDYLHSTRTLPFTDAEHMSKHSPIFLAKLLRGVGNDEDIGRSVTRYLRYHPINEFETFFESLGLKPSEYAPFLPRELMFLSDDELLLENYHVLCNYGIARSKIGKIYKEATEVFHYDYGVLASKLRALESLGLSKTSVIKLSVASPSVLIGNDFVEVLAKLNDFGLESDWICGFLSEKNSYNWSRILDLIHLFSKMGYSIEELREMITKHPDFLLDGSGKIAKSLVGVYLKLGNRIDIIKGFLLQLPTVQCASFLRTLRQGFIFFSEIEMEPEDVGTVVRTHPYVLGICPLKKTTSILSLLNVGKKRLCGIIKQDPEQLKKFVLGTKLNSLPTLDKDKPLKQKMEFLVSIGFVENSVEMKKALKRFRGRGSELQERFDCLVKSGLSTEDVFRIVKQAPQILNQTKEVMEEKISFLVNKLGYPIETMVSYPAYMSFTTERVNLRFAMYSWLKDRGVVSPNLAWSTILDSSEMIFVKRFVKRHPEGPKVWEEYQRKFLSD</sequence>
<keyword evidence="2" id="KW-0806">Transcription termination</keyword>
<dbReference type="GO" id="GO:0006353">
    <property type="term" value="P:DNA-templated transcription termination"/>
    <property type="evidence" value="ECO:0007669"/>
    <property type="project" value="UniProtKB-KW"/>
</dbReference>
<dbReference type="InterPro" id="IPR003690">
    <property type="entry name" value="MTERF"/>
</dbReference>
<dbReference type="AlphaFoldDB" id="A0AAV7E5M7"/>
<gene>
    <name evidence="4" type="ORF">H6P81_015475</name>
</gene>
<comment type="similarity">
    <text evidence="1">Belongs to the mTERF family.</text>
</comment>
<proteinExistence type="inferred from homology"/>
<reference evidence="4 5" key="1">
    <citation type="submission" date="2021-07" db="EMBL/GenBank/DDBJ databases">
        <title>The Aristolochia fimbriata genome: insights into angiosperm evolution, floral development and chemical biosynthesis.</title>
        <authorList>
            <person name="Jiao Y."/>
        </authorList>
    </citation>
    <scope>NUCLEOTIDE SEQUENCE [LARGE SCALE GENOMIC DNA]</scope>
    <source>
        <strain evidence="4">IBCAS-2021</strain>
        <tissue evidence="4">Leaf</tissue>
    </source>
</reference>
<evidence type="ECO:0000313" key="4">
    <source>
        <dbReference type="EMBL" id="KAG9444135.1"/>
    </source>
</evidence>
<evidence type="ECO:0000256" key="3">
    <source>
        <dbReference type="ARBA" id="ARBA00022946"/>
    </source>
</evidence>
<accession>A0AAV7E5M7</accession>
<dbReference type="InterPro" id="IPR038538">
    <property type="entry name" value="MTERF_sf"/>
</dbReference>
<protein>
    <submittedName>
        <fullName evidence="4">Uncharacterized protein</fullName>
    </submittedName>
</protein>
<name>A0AAV7E5M7_ARIFI</name>
<dbReference type="Pfam" id="PF02536">
    <property type="entry name" value="mTERF"/>
    <property type="match status" value="2"/>
</dbReference>
<keyword evidence="2" id="KW-0805">Transcription regulation</keyword>
<comment type="caution">
    <text evidence="4">The sequence shown here is derived from an EMBL/GenBank/DDBJ whole genome shotgun (WGS) entry which is preliminary data.</text>
</comment>
<evidence type="ECO:0000256" key="2">
    <source>
        <dbReference type="ARBA" id="ARBA00022472"/>
    </source>
</evidence>
<dbReference type="Gene3D" id="1.25.70.10">
    <property type="entry name" value="Transcription termination factor 3, mitochondrial"/>
    <property type="match status" value="2"/>
</dbReference>
<organism evidence="4 5">
    <name type="scientific">Aristolochia fimbriata</name>
    <name type="common">White veined hardy Dutchman's pipe vine</name>
    <dbReference type="NCBI Taxonomy" id="158543"/>
    <lineage>
        <taxon>Eukaryota</taxon>
        <taxon>Viridiplantae</taxon>
        <taxon>Streptophyta</taxon>
        <taxon>Embryophyta</taxon>
        <taxon>Tracheophyta</taxon>
        <taxon>Spermatophyta</taxon>
        <taxon>Magnoliopsida</taxon>
        <taxon>Magnoliidae</taxon>
        <taxon>Piperales</taxon>
        <taxon>Aristolochiaceae</taxon>
        <taxon>Aristolochia</taxon>
    </lineage>
</organism>
<dbReference type="EMBL" id="JAINDJ010000006">
    <property type="protein sequence ID" value="KAG9444135.1"/>
    <property type="molecule type" value="Genomic_DNA"/>
</dbReference>